<feature type="compositionally biased region" description="Low complexity" evidence="1">
    <location>
        <begin position="104"/>
        <end position="115"/>
    </location>
</feature>
<dbReference type="InterPro" id="IPR037056">
    <property type="entry name" value="RNase_H1_N_sf"/>
</dbReference>
<organism evidence="3 4">
    <name type="scientific">Coniophora puteana (strain RWD-64-598)</name>
    <name type="common">Brown rot fungus</name>
    <dbReference type="NCBI Taxonomy" id="741705"/>
    <lineage>
        <taxon>Eukaryota</taxon>
        <taxon>Fungi</taxon>
        <taxon>Dikarya</taxon>
        <taxon>Basidiomycota</taxon>
        <taxon>Agaricomycotina</taxon>
        <taxon>Agaricomycetes</taxon>
        <taxon>Agaricomycetidae</taxon>
        <taxon>Boletales</taxon>
        <taxon>Coniophorineae</taxon>
        <taxon>Coniophoraceae</taxon>
        <taxon>Coniophora</taxon>
    </lineage>
</organism>
<feature type="compositionally biased region" description="Low complexity" evidence="1">
    <location>
        <begin position="54"/>
        <end position="74"/>
    </location>
</feature>
<proteinExistence type="predicted"/>
<evidence type="ECO:0000313" key="4">
    <source>
        <dbReference type="Proteomes" id="UP000053558"/>
    </source>
</evidence>
<protein>
    <recommendedName>
        <fullName evidence="2">Ribonuclease H1 N-terminal domain-containing protein</fullName>
    </recommendedName>
</protein>
<sequence length="268" mass="29146">MVVVRHPSRVSTASVMTLADTSSVISLDSDSDISPPPSPPPTPPPPPPPAAHGTPTVVRTRTKTTTTTTTPTRTRTTRTSKESVTWYNAHPPTPSTPTKGMLNTTTPTPSPVKTPSRAHKHEQHASPRQTPFVNKGKASVGRIPHPNDLKPPPPGHPVKKYYIVFSGQEVGLFYTWADAKARLKNVKDPSCESYKTFAEAVFQYRTHWEDGLLEACPQPGGPFWPRSPSPVASVSSADPYWLGTNDITHQLRFLAMQDSDGAGPSRPH</sequence>
<dbReference type="InterPro" id="IPR009027">
    <property type="entry name" value="Ribosomal_bL9/RNase_H1_N"/>
</dbReference>
<dbReference type="SUPFAM" id="SSF55658">
    <property type="entry name" value="L9 N-domain-like"/>
    <property type="match status" value="1"/>
</dbReference>
<evidence type="ECO:0000313" key="3">
    <source>
        <dbReference type="EMBL" id="EIW82714.1"/>
    </source>
</evidence>
<name>A0A5M3MVH1_CONPW</name>
<keyword evidence="4" id="KW-1185">Reference proteome</keyword>
<feature type="region of interest" description="Disordered" evidence="1">
    <location>
        <begin position="21"/>
        <end position="140"/>
    </location>
</feature>
<dbReference type="EMBL" id="JH711576">
    <property type="protein sequence ID" value="EIW82714.1"/>
    <property type="molecule type" value="Genomic_DNA"/>
</dbReference>
<comment type="caution">
    <text evidence="3">The sequence shown here is derived from an EMBL/GenBank/DDBJ whole genome shotgun (WGS) entry which is preliminary data.</text>
</comment>
<gene>
    <name evidence="3" type="ORF">CONPUDRAFT_151771</name>
</gene>
<evidence type="ECO:0000256" key="1">
    <source>
        <dbReference type="SAM" id="MobiDB-lite"/>
    </source>
</evidence>
<evidence type="ECO:0000259" key="2">
    <source>
        <dbReference type="Pfam" id="PF01693"/>
    </source>
</evidence>
<feature type="compositionally biased region" description="Pro residues" evidence="1">
    <location>
        <begin position="34"/>
        <end position="50"/>
    </location>
</feature>
<dbReference type="Gene3D" id="3.40.970.10">
    <property type="entry name" value="Ribonuclease H1, N-terminal domain"/>
    <property type="match status" value="1"/>
</dbReference>
<dbReference type="RefSeq" id="XP_007766698.1">
    <property type="nucleotide sequence ID" value="XM_007768508.1"/>
</dbReference>
<dbReference type="OrthoDB" id="2658750at2759"/>
<accession>A0A5M3MVH1</accession>
<feature type="domain" description="Ribonuclease H1 N-terminal" evidence="2">
    <location>
        <begin position="160"/>
        <end position="200"/>
    </location>
</feature>
<dbReference type="AlphaFoldDB" id="A0A5M3MVH1"/>
<reference evidence="4" key="1">
    <citation type="journal article" date="2012" name="Science">
        <title>The Paleozoic origin of enzymatic lignin decomposition reconstructed from 31 fungal genomes.</title>
        <authorList>
            <person name="Floudas D."/>
            <person name="Binder M."/>
            <person name="Riley R."/>
            <person name="Barry K."/>
            <person name="Blanchette R.A."/>
            <person name="Henrissat B."/>
            <person name="Martinez A.T."/>
            <person name="Otillar R."/>
            <person name="Spatafora J.W."/>
            <person name="Yadav J.S."/>
            <person name="Aerts A."/>
            <person name="Benoit I."/>
            <person name="Boyd A."/>
            <person name="Carlson A."/>
            <person name="Copeland A."/>
            <person name="Coutinho P.M."/>
            <person name="de Vries R.P."/>
            <person name="Ferreira P."/>
            <person name="Findley K."/>
            <person name="Foster B."/>
            <person name="Gaskell J."/>
            <person name="Glotzer D."/>
            <person name="Gorecki P."/>
            <person name="Heitman J."/>
            <person name="Hesse C."/>
            <person name="Hori C."/>
            <person name="Igarashi K."/>
            <person name="Jurgens J.A."/>
            <person name="Kallen N."/>
            <person name="Kersten P."/>
            <person name="Kohler A."/>
            <person name="Kuees U."/>
            <person name="Kumar T.K.A."/>
            <person name="Kuo A."/>
            <person name="LaButti K."/>
            <person name="Larrondo L.F."/>
            <person name="Lindquist E."/>
            <person name="Ling A."/>
            <person name="Lombard V."/>
            <person name="Lucas S."/>
            <person name="Lundell T."/>
            <person name="Martin R."/>
            <person name="McLaughlin D.J."/>
            <person name="Morgenstern I."/>
            <person name="Morin E."/>
            <person name="Murat C."/>
            <person name="Nagy L.G."/>
            <person name="Nolan M."/>
            <person name="Ohm R.A."/>
            <person name="Patyshakuliyeva A."/>
            <person name="Rokas A."/>
            <person name="Ruiz-Duenas F.J."/>
            <person name="Sabat G."/>
            <person name="Salamov A."/>
            <person name="Samejima M."/>
            <person name="Schmutz J."/>
            <person name="Slot J.C."/>
            <person name="St John F."/>
            <person name="Stenlid J."/>
            <person name="Sun H."/>
            <person name="Sun S."/>
            <person name="Syed K."/>
            <person name="Tsang A."/>
            <person name="Wiebenga A."/>
            <person name="Young D."/>
            <person name="Pisabarro A."/>
            <person name="Eastwood D.C."/>
            <person name="Martin F."/>
            <person name="Cullen D."/>
            <person name="Grigoriev I.V."/>
            <person name="Hibbett D.S."/>
        </authorList>
    </citation>
    <scope>NUCLEOTIDE SEQUENCE [LARGE SCALE GENOMIC DNA]</scope>
    <source>
        <strain evidence="4">RWD-64-598 SS2</strain>
    </source>
</reference>
<dbReference type="Proteomes" id="UP000053558">
    <property type="component" value="Unassembled WGS sequence"/>
</dbReference>
<dbReference type="Pfam" id="PF01693">
    <property type="entry name" value="Cauli_VI"/>
    <property type="match status" value="1"/>
</dbReference>
<dbReference type="InterPro" id="IPR011320">
    <property type="entry name" value="RNase_H1_N"/>
</dbReference>
<dbReference type="KEGG" id="cput:CONPUDRAFT_151771"/>
<dbReference type="GeneID" id="19202923"/>